<gene>
    <name evidence="1" type="ORF">FCALED_LOCUS5615</name>
</gene>
<sequence>MLLTIKLELQEIIRNNQPTIIYETLYLRQINRTRKLASNLHLVDKKKLEAAIQNDYMTLKLTNW</sequence>
<name>A0A9N9APP6_9GLOM</name>
<organism evidence="1 2">
    <name type="scientific">Funneliformis caledonium</name>
    <dbReference type="NCBI Taxonomy" id="1117310"/>
    <lineage>
        <taxon>Eukaryota</taxon>
        <taxon>Fungi</taxon>
        <taxon>Fungi incertae sedis</taxon>
        <taxon>Mucoromycota</taxon>
        <taxon>Glomeromycotina</taxon>
        <taxon>Glomeromycetes</taxon>
        <taxon>Glomerales</taxon>
        <taxon>Glomeraceae</taxon>
        <taxon>Funneliformis</taxon>
    </lineage>
</organism>
<dbReference type="AlphaFoldDB" id="A0A9N9APP6"/>
<keyword evidence="2" id="KW-1185">Reference proteome</keyword>
<accession>A0A9N9APP6</accession>
<dbReference type="EMBL" id="CAJVPQ010001243">
    <property type="protein sequence ID" value="CAG8540509.1"/>
    <property type="molecule type" value="Genomic_DNA"/>
</dbReference>
<evidence type="ECO:0000313" key="1">
    <source>
        <dbReference type="EMBL" id="CAG8540509.1"/>
    </source>
</evidence>
<evidence type="ECO:0000313" key="2">
    <source>
        <dbReference type="Proteomes" id="UP000789570"/>
    </source>
</evidence>
<dbReference type="Proteomes" id="UP000789570">
    <property type="component" value="Unassembled WGS sequence"/>
</dbReference>
<comment type="caution">
    <text evidence="1">The sequence shown here is derived from an EMBL/GenBank/DDBJ whole genome shotgun (WGS) entry which is preliminary data.</text>
</comment>
<protein>
    <submittedName>
        <fullName evidence="1">11824_t:CDS:1</fullName>
    </submittedName>
</protein>
<proteinExistence type="predicted"/>
<reference evidence="1" key="1">
    <citation type="submission" date="2021-06" db="EMBL/GenBank/DDBJ databases">
        <authorList>
            <person name="Kallberg Y."/>
            <person name="Tangrot J."/>
            <person name="Rosling A."/>
        </authorList>
    </citation>
    <scope>NUCLEOTIDE SEQUENCE</scope>
    <source>
        <strain evidence="1">UK204</strain>
    </source>
</reference>